<reference evidence="1 2" key="1">
    <citation type="submission" date="2023-10" db="EMBL/GenBank/DDBJ databases">
        <title>Draft genome sequence of Xylaria bambusicola isolate GMP-LS, the root and basal stem rot pathogen of sugarcane in Indonesia.</title>
        <authorList>
            <person name="Selvaraj P."/>
            <person name="Muralishankar V."/>
            <person name="Muruganantham S."/>
            <person name="Sp S."/>
            <person name="Haryani S."/>
            <person name="Lau K.J.X."/>
            <person name="Naqvi N.I."/>
        </authorList>
    </citation>
    <scope>NUCLEOTIDE SEQUENCE [LARGE SCALE GENOMIC DNA]</scope>
    <source>
        <strain evidence="1">GMP-LS</strain>
    </source>
</reference>
<accession>A0AAN7UCZ4</accession>
<name>A0AAN7UCZ4_9PEZI</name>
<evidence type="ECO:0000313" key="1">
    <source>
        <dbReference type="EMBL" id="KAK5624776.1"/>
    </source>
</evidence>
<evidence type="ECO:0008006" key="3">
    <source>
        <dbReference type="Google" id="ProtNLM"/>
    </source>
</evidence>
<sequence length="270" mass="27390">MLATCYCTDTLADATPVPNKLCSIPCPGKLAELCGGVLAATEGAEPPAFANVGFPRLTNTTTLSKSTLIGVSTRGESNPSLIFPRAASSPPPIALLTVYGKVNEYIPPPAPAMGGTSKNGTGKAATTTTTVAFVTICPTDAAELITMEYCATLTAAHAVPMTTYMQECEACGLRGANTVTLTVPRPIAAGTAGGHVMAIAVQTVVPVLAHNTSSVNTSSPGIPVVSIPVPTPVPVPAGASTVEQTFGGFIRTLGYGLGIWFAVFGLGVRL</sequence>
<protein>
    <recommendedName>
        <fullName evidence="3">WSC domain-containing protein</fullName>
    </recommendedName>
</protein>
<proteinExistence type="predicted"/>
<comment type="caution">
    <text evidence="1">The sequence shown here is derived from an EMBL/GenBank/DDBJ whole genome shotgun (WGS) entry which is preliminary data.</text>
</comment>
<dbReference type="EMBL" id="JAWHQM010000001">
    <property type="protein sequence ID" value="KAK5624776.1"/>
    <property type="molecule type" value="Genomic_DNA"/>
</dbReference>
<dbReference type="Proteomes" id="UP001305414">
    <property type="component" value="Unassembled WGS sequence"/>
</dbReference>
<keyword evidence="2" id="KW-1185">Reference proteome</keyword>
<organism evidence="1 2">
    <name type="scientific">Xylaria bambusicola</name>
    <dbReference type="NCBI Taxonomy" id="326684"/>
    <lineage>
        <taxon>Eukaryota</taxon>
        <taxon>Fungi</taxon>
        <taxon>Dikarya</taxon>
        <taxon>Ascomycota</taxon>
        <taxon>Pezizomycotina</taxon>
        <taxon>Sordariomycetes</taxon>
        <taxon>Xylariomycetidae</taxon>
        <taxon>Xylariales</taxon>
        <taxon>Xylariaceae</taxon>
        <taxon>Xylaria</taxon>
    </lineage>
</organism>
<gene>
    <name evidence="1" type="ORF">RRF57_000492</name>
</gene>
<dbReference type="AlphaFoldDB" id="A0AAN7UCZ4"/>
<evidence type="ECO:0000313" key="2">
    <source>
        <dbReference type="Proteomes" id="UP001305414"/>
    </source>
</evidence>